<organism evidence="2">
    <name type="scientific">Salix viminalis</name>
    <name type="common">Common osier</name>
    <name type="synonym">Basket willow</name>
    <dbReference type="NCBI Taxonomy" id="40686"/>
    <lineage>
        <taxon>Eukaryota</taxon>
        <taxon>Viridiplantae</taxon>
        <taxon>Streptophyta</taxon>
        <taxon>Embryophyta</taxon>
        <taxon>Tracheophyta</taxon>
        <taxon>Spermatophyta</taxon>
        <taxon>Magnoliopsida</taxon>
        <taxon>eudicotyledons</taxon>
        <taxon>Gunneridae</taxon>
        <taxon>Pentapetalae</taxon>
        <taxon>rosids</taxon>
        <taxon>fabids</taxon>
        <taxon>Malpighiales</taxon>
        <taxon>Salicaceae</taxon>
        <taxon>Saliceae</taxon>
        <taxon>Salix</taxon>
    </lineage>
</organism>
<reference evidence="2" key="1">
    <citation type="submission" date="2019-03" db="EMBL/GenBank/DDBJ databases">
        <authorList>
            <person name="Mank J."/>
            <person name="Almeida P."/>
        </authorList>
    </citation>
    <scope>NUCLEOTIDE SEQUENCE</scope>
    <source>
        <strain evidence="2">78183</strain>
    </source>
</reference>
<evidence type="ECO:0000313" key="2">
    <source>
        <dbReference type="EMBL" id="VFU53378.1"/>
    </source>
</evidence>
<evidence type="ECO:0000256" key="1">
    <source>
        <dbReference type="SAM" id="MobiDB-lite"/>
    </source>
</evidence>
<accession>A0A6N2MGI0</accession>
<name>A0A6N2MGI0_SALVM</name>
<feature type="region of interest" description="Disordered" evidence="1">
    <location>
        <begin position="62"/>
        <end position="81"/>
    </location>
</feature>
<dbReference type="AlphaFoldDB" id="A0A6N2MGI0"/>
<proteinExistence type="predicted"/>
<gene>
    <name evidence="2" type="ORF">SVIM_LOCUS370573</name>
</gene>
<sequence>MDSMAIIARYGARKIDISSFRALYYMSEALSQKIILSGGEGRDVEPNILPGSLNLRIHRRGDSARDSSCTNGSCGSPSSSQNDRMLYQASMILFSDVVFRENHHYLIVYHVKVGFMALGMESESDILLLETGNALCVSFEECCLLEKLTRHPDIVLRSSLVLCVPQEFTDVRLSWYLAPVHHGLSFLLFMLVSNPSRRSKAVTRINAYPAPPFLPIGFNDYFPENFLGADQACARLSLQSSICFHS</sequence>
<dbReference type="EMBL" id="CAADRP010001818">
    <property type="protein sequence ID" value="VFU53378.1"/>
    <property type="molecule type" value="Genomic_DNA"/>
</dbReference>
<protein>
    <submittedName>
        <fullName evidence="2">Uncharacterized protein</fullName>
    </submittedName>
</protein>
<feature type="compositionally biased region" description="Polar residues" evidence="1">
    <location>
        <begin position="66"/>
        <end position="81"/>
    </location>
</feature>